<dbReference type="InterPro" id="IPR027417">
    <property type="entry name" value="P-loop_NTPase"/>
</dbReference>
<feature type="domain" description="IRG-type G" evidence="5">
    <location>
        <begin position="42"/>
        <end position="222"/>
    </location>
</feature>
<keyword evidence="2" id="KW-0547">Nucleotide-binding</keyword>
<evidence type="ECO:0000256" key="3">
    <source>
        <dbReference type="ARBA" id="ARBA00022801"/>
    </source>
</evidence>
<accession>A0ABM1JI66</accession>
<dbReference type="GeneID" id="107105671"/>
<comment type="similarity">
    <text evidence="1">Belongs to the TRAFAC class dynamin-like GTPase superfamily. IRG family.</text>
</comment>
<evidence type="ECO:0000313" key="7">
    <source>
        <dbReference type="RefSeq" id="XP_015261153.1"/>
    </source>
</evidence>
<sequence length="394" mass="44374">MAANSKELIENDLAELKSRLEQESLPNVLADTDQELKLLKNTTLHIAVTGNTGAGKSSFVNAFRNISDYKESSAETDVKQTTMEPQKYPNDIFPEITLWDLPGIGTREFKPNEYLKIVNFSRYDFFIIVSAGRFTVNDTMLALEIKKMNKRFYFVRTKVDQDMHNEGMKPNFSETQTLEQIRNDCLSNLWKEGIDDPKVFLISRWHLNKYDFPKLHKTLAEDLNDLKRPLLIMAMPAFSREHLQEKKAAMEKLIWKKALKSCGVGAIFVPGLSVAYDVYLLISSMKEICRAFGLDKGSLCNLAERIRKPVDVLKSAVQKTPMASQIDSKFVLSLFTKFLTVGSAMAVEELARLIPVLGSLVGGVTSFATTRYVLKSFLEDAMADAESVLAKAAE</sequence>
<dbReference type="InterPro" id="IPR051515">
    <property type="entry name" value="IRG"/>
</dbReference>
<reference evidence="7" key="1">
    <citation type="submission" date="2025-08" db="UniProtKB">
        <authorList>
            <consortium name="RefSeq"/>
        </authorList>
    </citation>
    <scope>IDENTIFICATION</scope>
</reference>
<dbReference type="Proteomes" id="UP000694871">
    <property type="component" value="Unplaced"/>
</dbReference>
<dbReference type="RefSeq" id="XP_015261153.1">
    <property type="nucleotide sequence ID" value="XM_015405667.1"/>
</dbReference>
<dbReference type="Gene3D" id="3.40.50.300">
    <property type="entry name" value="P-loop containing nucleotide triphosphate hydrolases"/>
    <property type="match status" value="1"/>
</dbReference>
<evidence type="ECO:0000256" key="1">
    <source>
        <dbReference type="ARBA" id="ARBA00005429"/>
    </source>
</evidence>
<evidence type="ECO:0000313" key="6">
    <source>
        <dbReference type="Proteomes" id="UP000694871"/>
    </source>
</evidence>
<evidence type="ECO:0000256" key="2">
    <source>
        <dbReference type="ARBA" id="ARBA00022741"/>
    </source>
</evidence>
<name>A0ABM1JI66_GEKJA</name>
<keyword evidence="4" id="KW-0342">GTP-binding</keyword>
<evidence type="ECO:0000259" key="5">
    <source>
        <dbReference type="PROSITE" id="PS51716"/>
    </source>
</evidence>
<evidence type="ECO:0000256" key="4">
    <source>
        <dbReference type="ARBA" id="ARBA00023134"/>
    </source>
</evidence>
<gene>
    <name evidence="7" type="primary">LOC107105671</name>
</gene>
<dbReference type="PROSITE" id="PS51716">
    <property type="entry name" value="G_IRG"/>
    <property type="match status" value="1"/>
</dbReference>
<dbReference type="PANTHER" id="PTHR32341">
    <property type="entry name" value="INTERFERON-INDUCIBLE GTPASE"/>
    <property type="match status" value="1"/>
</dbReference>
<dbReference type="InterPro" id="IPR007743">
    <property type="entry name" value="Immunity-related_GTPase-like"/>
</dbReference>
<dbReference type="InterPro" id="IPR030385">
    <property type="entry name" value="G_IRG_dom"/>
</dbReference>
<keyword evidence="3" id="KW-0378">Hydrolase</keyword>
<dbReference type="Pfam" id="PF05049">
    <property type="entry name" value="IIGP"/>
    <property type="match status" value="1"/>
</dbReference>
<organism evidence="6 7">
    <name type="scientific">Gekko japonicus</name>
    <name type="common">Schlegel's Japanese gecko</name>
    <dbReference type="NCBI Taxonomy" id="146911"/>
    <lineage>
        <taxon>Eukaryota</taxon>
        <taxon>Metazoa</taxon>
        <taxon>Chordata</taxon>
        <taxon>Craniata</taxon>
        <taxon>Vertebrata</taxon>
        <taxon>Euteleostomi</taxon>
        <taxon>Lepidosauria</taxon>
        <taxon>Squamata</taxon>
        <taxon>Bifurcata</taxon>
        <taxon>Gekkota</taxon>
        <taxon>Gekkonidae</taxon>
        <taxon>Gekkoninae</taxon>
        <taxon>Gekko</taxon>
    </lineage>
</organism>
<dbReference type="SUPFAM" id="SSF52540">
    <property type="entry name" value="P-loop containing nucleoside triphosphate hydrolases"/>
    <property type="match status" value="1"/>
</dbReference>
<protein>
    <submittedName>
        <fullName evidence="7">Interferon-inducible GTPase 5-like</fullName>
    </submittedName>
</protein>
<dbReference type="PANTHER" id="PTHR32341:SF17">
    <property type="entry name" value="IRG-TYPE G DOMAIN-CONTAINING PROTEIN"/>
    <property type="match status" value="1"/>
</dbReference>
<proteinExistence type="inferred from homology"/>
<keyword evidence="6" id="KW-1185">Reference proteome</keyword>